<gene>
    <name evidence="1" type="ORF">PPROV_000833000</name>
</gene>
<name>A0A830HSB1_9CHLO</name>
<protein>
    <submittedName>
        <fullName evidence="1">Uncharacterized protein</fullName>
    </submittedName>
</protein>
<proteinExistence type="predicted"/>
<comment type="caution">
    <text evidence="1">The sequence shown here is derived from an EMBL/GenBank/DDBJ whole genome shotgun (WGS) entry which is preliminary data.</text>
</comment>
<accession>A0A830HSB1</accession>
<dbReference type="AlphaFoldDB" id="A0A830HSB1"/>
<keyword evidence="2" id="KW-1185">Reference proteome</keyword>
<evidence type="ECO:0000313" key="2">
    <source>
        <dbReference type="Proteomes" id="UP000660262"/>
    </source>
</evidence>
<reference evidence="1" key="1">
    <citation type="submission" date="2020-10" db="EMBL/GenBank/DDBJ databases">
        <title>Unveiling of a novel bifunctional photoreceptor, Dualchrome1, isolated from a cosmopolitan green alga.</title>
        <authorList>
            <person name="Suzuki S."/>
            <person name="Kawachi M."/>
        </authorList>
    </citation>
    <scope>NUCLEOTIDE SEQUENCE</scope>
    <source>
        <strain evidence="1">NIES 2893</strain>
    </source>
</reference>
<dbReference type="EMBL" id="BNJQ01000025">
    <property type="protein sequence ID" value="GHP09595.1"/>
    <property type="molecule type" value="Genomic_DNA"/>
</dbReference>
<dbReference type="Proteomes" id="UP000660262">
    <property type="component" value="Unassembled WGS sequence"/>
</dbReference>
<organism evidence="1 2">
    <name type="scientific">Pycnococcus provasolii</name>
    <dbReference type="NCBI Taxonomy" id="41880"/>
    <lineage>
        <taxon>Eukaryota</taxon>
        <taxon>Viridiplantae</taxon>
        <taxon>Chlorophyta</taxon>
        <taxon>Pseudoscourfieldiophyceae</taxon>
        <taxon>Pseudoscourfieldiales</taxon>
        <taxon>Pycnococcaceae</taxon>
        <taxon>Pycnococcus</taxon>
    </lineage>
</organism>
<evidence type="ECO:0000313" key="1">
    <source>
        <dbReference type="EMBL" id="GHP09595.1"/>
    </source>
</evidence>
<sequence length="301" mass="31898">MDRRRFLRALGSELFLFPSGSAHNPPQLLSVCEETSLLAVGAPGAGAPGAGAPGGCAPIRCAATFHVSPDEQWGGASKASHADVRGPYAEDAMHICFATTDPGTGDGGAPNPNARQLDKSVLDVEGIQANDGRTLHWRFDSLPCGALNVANAVAVTATDAEGARCVARRNARTGACWSESALSWTVPASSHEQSVVVAHISIIFAQVTLNLFARDQYAFDVRGVMDQLSEQAKSDMINVASAHANNSSSMDVRCDQTSQMEKWLDKFEDNSFRGDRLPETLDELANAVCALTRSATQTGHT</sequence>